<dbReference type="Pfam" id="PF00990">
    <property type="entry name" value="GGDEF"/>
    <property type="match status" value="1"/>
</dbReference>
<accession>A0A6L9W4V8</accession>
<dbReference type="InterPro" id="IPR043128">
    <property type="entry name" value="Rev_trsase/Diguanyl_cyclase"/>
</dbReference>
<dbReference type="NCBIfam" id="TIGR00254">
    <property type="entry name" value="GGDEF"/>
    <property type="match status" value="1"/>
</dbReference>
<gene>
    <name evidence="2" type="ORF">GCU60_13780</name>
</gene>
<dbReference type="CDD" id="cd01949">
    <property type="entry name" value="GGDEF"/>
    <property type="match status" value="1"/>
</dbReference>
<dbReference type="InterPro" id="IPR000160">
    <property type="entry name" value="GGDEF_dom"/>
</dbReference>
<dbReference type="EMBL" id="JAAGWG010000022">
    <property type="protein sequence ID" value="NEK86812.1"/>
    <property type="molecule type" value="Genomic_DNA"/>
</dbReference>
<dbReference type="SUPFAM" id="SSF55073">
    <property type="entry name" value="Nucleotide cyclase"/>
    <property type="match status" value="1"/>
</dbReference>
<dbReference type="GO" id="GO:0043709">
    <property type="term" value="P:cell adhesion involved in single-species biofilm formation"/>
    <property type="evidence" value="ECO:0007669"/>
    <property type="project" value="TreeGrafter"/>
</dbReference>
<comment type="caution">
    <text evidence="2">The sequence shown here is derived from an EMBL/GenBank/DDBJ whole genome shotgun (WGS) entry which is preliminary data.</text>
</comment>
<dbReference type="Gene3D" id="3.30.70.270">
    <property type="match status" value="1"/>
</dbReference>
<dbReference type="InterPro" id="IPR019734">
    <property type="entry name" value="TPR_rpt"/>
</dbReference>
<sequence>MRRSGGYPLGAVRCRSRRPRAQGIAVRARWIGVTSVAERPGEECDAVVPASGSALWAVVDHLEIVSRFEHDDVEEPAERAVATARELGLLELERRAGLVLADLTRRRGNVAEAGRRAQETLRWAVEHGATHLQARAHFLLAGVFQKLGDLSQALEHAVRAADLLAEDAPDELRIDHHGRLADCLGLNGDLVARERYDLVLGIAEEIGDVERQVLVLNNRTYCETISGQYDEALVWSTRLQEVAARHGVPLRAGRLDTIGRALMELGRLADAEAAMLPGLHPEVLDSSLDGDAGADFLLTLAELRRRRGNLAGAQENLDECVRRCEQHGLTSIRVRARREQAELHAAAGRYRQAFEEHKLYTDEFMELQSADRDARARALQAMYETAEARRQSRRYRELSLRDPLTGLYNRRFVDEELSRVLGDPAAAAGAVTVALLDLDHFKRINDTCSHETGDRVLRAVAQLLVETDPANADSAYAGSFVARLGGEEFLLVVVGLEPAAAVRHLEEVRRTVAAQAWAELTGDLPVTVSIGAASTDGLDSPAATDMLARADARLYTAKRQGRDRVVSEAG</sequence>
<dbReference type="SUPFAM" id="SSF48452">
    <property type="entry name" value="TPR-like"/>
    <property type="match status" value="1"/>
</dbReference>
<dbReference type="PROSITE" id="PS50887">
    <property type="entry name" value="GGDEF"/>
    <property type="match status" value="1"/>
</dbReference>
<evidence type="ECO:0000313" key="3">
    <source>
        <dbReference type="Proteomes" id="UP000479241"/>
    </source>
</evidence>
<reference evidence="2 3" key="1">
    <citation type="submission" date="2019-12" db="EMBL/GenBank/DDBJ databases">
        <title>the WGS of Blastococcus saxobsidens 67B17.</title>
        <authorList>
            <person name="Jiang Z."/>
        </authorList>
    </citation>
    <scope>NUCLEOTIDE SEQUENCE [LARGE SCALE GENOMIC DNA]</scope>
    <source>
        <strain evidence="2 3">67B17</strain>
    </source>
</reference>
<dbReference type="GO" id="GO:0052621">
    <property type="term" value="F:diguanylate cyclase activity"/>
    <property type="evidence" value="ECO:0007669"/>
    <property type="project" value="TreeGrafter"/>
</dbReference>
<dbReference type="Gene3D" id="1.25.40.10">
    <property type="entry name" value="Tetratricopeptide repeat domain"/>
    <property type="match status" value="2"/>
</dbReference>
<proteinExistence type="predicted"/>
<evidence type="ECO:0000313" key="2">
    <source>
        <dbReference type="EMBL" id="NEK86812.1"/>
    </source>
</evidence>
<dbReference type="GO" id="GO:0005886">
    <property type="term" value="C:plasma membrane"/>
    <property type="evidence" value="ECO:0007669"/>
    <property type="project" value="TreeGrafter"/>
</dbReference>
<protein>
    <submittedName>
        <fullName evidence="2">Diguanylate cyclase</fullName>
    </submittedName>
</protein>
<dbReference type="PANTHER" id="PTHR45138:SF24">
    <property type="entry name" value="DIGUANYLATE CYCLASE DGCC-RELATED"/>
    <property type="match status" value="1"/>
</dbReference>
<dbReference type="Proteomes" id="UP000479241">
    <property type="component" value="Unassembled WGS sequence"/>
</dbReference>
<dbReference type="AlphaFoldDB" id="A0A6L9W4V8"/>
<dbReference type="InterPro" id="IPR050469">
    <property type="entry name" value="Diguanylate_Cyclase"/>
</dbReference>
<dbReference type="InterPro" id="IPR029787">
    <property type="entry name" value="Nucleotide_cyclase"/>
</dbReference>
<evidence type="ECO:0000259" key="1">
    <source>
        <dbReference type="PROSITE" id="PS50887"/>
    </source>
</evidence>
<dbReference type="PANTHER" id="PTHR45138">
    <property type="entry name" value="REGULATORY COMPONENTS OF SENSORY TRANSDUCTION SYSTEM"/>
    <property type="match status" value="1"/>
</dbReference>
<organism evidence="2 3">
    <name type="scientific">Blastococcus saxobsidens</name>
    <dbReference type="NCBI Taxonomy" id="138336"/>
    <lineage>
        <taxon>Bacteria</taxon>
        <taxon>Bacillati</taxon>
        <taxon>Actinomycetota</taxon>
        <taxon>Actinomycetes</taxon>
        <taxon>Geodermatophilales</taxon>
        <taxon>Geodermatophilaceae</taxon>
        <taxon>Blastococcus</taxon>
    </lineage>
</organism>
<feature type="domain" description="GGDEF" evidence="1">
    <location>
        <begin position="429"/>
        <end position="570"/>
    </location>
</feature>
<name>A0A6L9W4V8_9ACTN</name>
<dbReference type="SMART" id="SM00267">
    <property type="entry name" value="GGDEF"/>
    <property type="match status" value="1"/>
</dbReference>
<dbReference type="InterPro" id="IPR011990">
    <property type="entry name" value="TPR-like_helical_dom_sf"/>
</dbReference>
<dbReference type="GO" id="GO:1902201">
    <property type="term" value="P:negative regulation of bacterial-type flagellum-dependent cell motility"/>
    <property type="evidence" value="ECO:0007669"/>
    <property type="project" value="TreeGrafter"/>
</dbReference>
<dbReference type="SMART" id="SM00028">
    <property type="entry name" value="TPR"/>
    <property type="match status" value="3"/>
</dbReference>